<organism evidence="2 3">
    <name type="scientific">Mycolicibacterium agri</name>
    <name type="common">Mycobacterium agri</name>
    <dbReference type="NCBI Taxonomy" id="36811"/>
    <lineage>
        <taxon>Bacteria</taxon>
        <taxon>Bacillati</taxon>
        <taxon>Actinomycetota</taxon>
        <taxon>Actinomycetes</taxon>
        <taxon>Mycobacteriales</taxon>
        <taxon>Mycobacteriaceae</taxon>
        <taxon>Mycolicibacterium</taxon>
    </lineage>
</organism>
<dbReference type="PROSITE" id="PS51318">
    <property type="entry name" value="TAT"/>
    <property type="match status" value="1"/>
</dbReference>
<keyword evidence="1" id="KW-0732">Signal</keyword>
<dbReference type="RefSeq" id="WP_133119070.1">
    <property type="nucleotide sequence ID" value="NZ_BLKS01000001.1"/>
</dbReference>
<dbReference type="AlphaFoldDB" id="A0A7I9W800"/>
<feature type="chain" id="PRO_5029584912" description="Secreted protein" evidence="1">
    <location>
        <begin position="37"/>
        <end position="157"/>
    </location>
</feature>
<accession>A0A7I9W800</accession>
<dbReference type="Proteomes" id="UP000465302">
    <property type="component" value="Unassembled WGS sequence"/>
</dbReference>
<dbReference type="EMBL" id="BLKS01000001">
    <property type="protein sequence ID" value="GFG53821.1"/>
    <property type="molecule type" value="Genomic_DNA"/>
</dbReference>
<protein>
    <recommendedName>
        <fullName evidence="4">Secreted protein</fullName>
    </recommendedName>
</protein>
<name>A0A7I9W800_MYCAG</name>
<evidence type="ECO:0008006" key="4">
    <source>
        <dbReference type="Google" id="ProtNLM"/>
    </source>
</evidence>
<evidence type="ECO:0000313" key="3">
    <source>
        <dbReference type="Proteomes" id="UP000465302"/>
    </source>
</evidence>
<feature type="signal peptide" evidence="1">
    <location>
        <begin position="1"/>
        <end position="36"/>
    </location>
</feature>
<proteinExistence type="predicted"/>
<evidence type="ECO:0000313" key="2">
    <source>
        <dbReference type="EMBL" id="GFG53821.1"/>
    </source>
</evidence>
<sequence length="157" mass="15750">MPEQAGKILTSRQWVAMAAAAIGAAAAIALPPTASAEPDPHIPDGPAGWCPGGQPGAQGGIRYCLGAPFADGSFYAQTWSFGPGGPFAPGAWHSGASCSVWVNGQVQGGLPGGGIPQCGGGSRFVNTGAPSPPPTQEPYMWQKDPGVWQGPCPPTCP</sequence>
<evidence type="ECO:0000256" key="1">
    <source>
        <dbReference type="SAM" id="SignalP"/>
    </source>
</evidence>
<comment type="caution">
    <text evidence="2">The sequence shown here is derived from an EMBL/GenBank/DDBJ whole genome shotgun (WGS) entry which is preliminary data.</text>
</comment>
<gene>
    <name evidence="2" type="ORF">MAGR_52620</name>
</gene>
<dbReference type="InterPro" id="IPR006311">
    <property type="entry name" value="TAT_signal"/>
</dbReference>
<reference evidence="2 3" key="1">
    <citation type="journal article" date="2019" name="Emerg. Microbes Infect.">
        <title>Comprehensive subspecies identification of 175 nontuberculous mycobacteria species based on 7547 genomic profiles.</title>
        <authorList>
            <person name="Matsumoto Y."/>
            <person name="Kinjo T."/>
            <person name="Motooka D."/>
            <person name="Nabeya D."/>
            <person name="Jung N."/>
            <person name="Uechi K."/>
            <person name="Horii T."/>
            <person name="Iida T."/>
            <person name="Fujita J."/>
            <person name="Nakamura S."/>
        </authorList>
    </citation>
    <scope>NUCLEOTIDE SEQUENCE [LARGE SCALE GENOMIC DNA]</scope>
    <source>
        <strain evidence="2 3">JCM 6377</strain>
    </source>
</reference>
<dbReference type="OrthoDB" id="4639901at2"/>